<feature type="compositionally biased region" description="Basic and acidic residues" evidence="1">
    <location>
        <begin position="1"/>
        <end position="10"/>
    </location>
</feature>
<proteinExistence type="predicted"/>
<feature type="region of interest" description="Disordered" evidence="1">
    <location>
        <begin position="1"/>
        <end position="21"/>
    </location>
</feature>
<name>A0A4Y2BJQ7_ARAVE</name>
<organism evidence="2 3">
    <name type="scientific">Araneus ventricosus</name>
    <name type="common">Orbweaver spider</name>
    <name type="synonym">Epeira ventricosa</name>
    <dbReference type="NCBI Taxonomy" id="182803"/>
    <lineage>
        <taxon>Eukaryota</taxon>
        <taxon>Metazoa</taxon>
        <taxon>Ecdysozoa</taxon>
        <taxon>Arthropoda</taxon>
        <taxon>Chelicerata</taxon>
        <taxon>Arachnida</taxon>
        <taxon>Araneae</taxon>
        <taxon>Araneomorphae</taxon>
        <taxon>Entelegynae</taxon>
        <taxon>Araneoidea</taxon>
        <taxon>Araneidae</taxon>
        <taxon>Araneus</taxon>
    </lineage>
</organism>
<evidence type="ECO:0000256" key="1">
    <source>
        <dbReference type="SAM" id="MobiDB-lite"/>
    </source>
</evidence>
<reference evidence="2 3" key="1">
    <citation type="journal article" date="2019" name="Sci. Rep.">
        <title>Orb-weaving spider Araneus ventricosus genome elucidates the spidroin gene catalogue.</title>
        <authorList>
            <person name="Kono N."/>
            <person name="Nakamura H."/>
            <person name="Ohtoshi R."/>
            <person name="Moran D.A.P."/>
            <person name="Shinohara A."/>
            <person name="Yoshida Y."/>
            <person name="Fujiwara M."/>
            <person name="Mori M."/>
            <person name="Tomita M."/>
            <person name="Arakawa K."/>
        </authorList>
    </citation>
    <scope>NUCLEOTIDE SEQUENCE [LARGE SCALE GENOMIC DNA]</scope>
</reference>
<evidence type="ECO:0000313" key="3">
    <source>
        <dbReference type="Proteomes" id="UP000499080"/>
    </source>
</evidence>
<accession>A0A4Y2BJQ7</accession>
<dbReference type="AlphaFoldDB" id="A0A4Y2BJQ7"/>
<dbReference type="Proteomes" id="UP000499080">
    <property type="component" value="Unassembled WGS sequence"/>
</dbReference>
<sequence length="92" mass="10475">MEDKTRKKGEGNGATSVTLNSSEIPNDLKKLINNLDPEDFCGDTLVKVRDLLKELDKFWTTSIETKLTYGKKLRNKITVEYLDTLISIIKDL</sequence>
<protein>
    <submittedName>
        <fullName evidence="2">Uncharacterized protein</fullName>
    </submittedName>
</protein>
<evidence type="ECO:0000313" key="2">
    <source>
        <dbReference type="EMBL" id="GBL92193.1"/>
    </source>
</evidence>
<comment type="caution">
    <text evidence="2">The sequence shown here is derived from an EMBL/GenBank/DDBJ whole genome shotgun (WGS) entry which is preliminary data.</text>
</comment>
<gene>
    <name evidence="2" type="ORF">AVEN_61107_1</name>
</gene>
<dbReference type="EMBL" id="BGPR01235776">
    <property type="protein sequence ID" value="GBL92193.1"/>
    <property type="molecule type" value="Genomic_DNA"/>
</dbReference>
<keyword evidence="3" id="KW-1185">Reference proteome</keyword>